<sequence>MERTAIAGMRSCLKTGRGLRCTTGSSTPKCIAASICPARNLANTAGISSTSSTSPTTKKQPTTLRTRLADNSLLSRRGYSSTSSSSPQGTIGAGQAGIPLEASRTKTSLVAPSHLDEAEKDIFDTLNKELEPEVLEVKDISGGCGSMYAIDVKSERFRGLGMLKQQRLVNEVLKGRVERWHGVQMKTGVP</sequence>
<dbReference type="PANTHER" id="PTHR46188">
    <property type="entry name" value="BOLA-LIKE PROTEIN 3"/>
    <property type="match status" value="1"/>
</dbReference>
<proteinExistence type="inferred from homology"/>
<feature type="compositionally biased region" description="Low complexity" evidence="3">
    <location>
        <begin position="75"/>
        <end position="86"/>
    </location>
</feature>
<organism evidence="4 5">
    <name type="scientific">Phialocephala subalpina</name>
    <dbReference type="NCBI Taxonomy" id="576137"/>
    <lineage>
        <taxon>Eukaryota</taxon>
        <taxon>Fungi</taxon>
        <taxon>Dikarya</taxon>
        <taxon>Ascomycota</taxon>
        <taxon>Pezizomycotina</taxon>
        <taxon>Leotiomycetes</taxon>
        <taxon>Helotiales</taxon>
        <taxon>Mollisiaceae</taxon>
        <taxon>Phialocephala</taxon>
        <taxon>Phialocephala fortinii species complex</taxon>
    </lineage>
</organism>
<dbReference type="EMBL" id="FJOG01000018">
    <property type="protein sequence ID" value="CZR61431.1"/>
    <property type="molecule type" value="Genomic_DNA"/>
</dbReference>
<dbReference type="PANTHER" id="PTHR46188:SF1">
    <property type="entry name" value="BOLA-LIKE PROTEIN 3"/>
    <property type="match status" value="1"/>
</dbReference>
<comment type="similarity">
    <text evidence="1 2">Belongs to the BolA/IbaG family.</text>
</comment>
<dbReference type="GO" id="GO:0005759">
    <property type="term" value="C:mitochondrial matrix"/>
    <property type="evidence" value="ECO:0007669"/>
    <property type="project" value="TreeGrafter"/>
</dbReference>
<dbReference type="InterPro" id="IPR036065">
    <property type="entry name" value="BolA-like_sf"/>
</dbReference>
<dbReference type="OrthoDB" id="203381at2759"/>
<evidence type="ECO:0000256" key="2">
    <source>
        <dbReference type="RuleBase" id="RU003860"/>
    </source>
</evidence>
<dbReference type="Proteomes" id="UP000184330">
    <property type="component" value="Unassembled WGS sequence"/>
</dbReference>
<feature type="region of interest" description="Disordered" evidence="3">
    <location>
        <begin position="75"/>
        <end position="95"/>
    </location>
</feature>
<protein>
    <submittedName>
        <fullName evidence="4">Uncharacterized protein</fullName>
    </submittedName>
</protein>
<evidence type="ECO:0000256" key="3">
    <source>
        <dbReference type="SAM" id="MobiDB-lite"/>
    </source>
</evidence>
<dbReference type="Pfam" id="PF01722">
    <property type="entry name" value="BolA"/>
    <property type="match status" value="1"/>
</dbReference>
<dbReference type="Gene3D" id="3.30.300.90">
    <property type="entry name" value="BolA-like"/>
    <property type="match status" value="1"/>
</dbReference>
<feature type="region of interest" description="Disordered" evidence="3">
    <location>
        <begin position="45"/>
        <end position="64"/>
    </location>
</feature>
<dbReference type="InterPro" id="IPR002634">
    <property type="entry name" value="BolA"/>
</dbReference>
<dbReference type="InterPro" id="IPR052275">
    <property type="entry name" value="Mt_Fe-S_assembly_factor"/>
</dbReference>
<dbReference type="AlphaFoldDB" id="A0A1L7X8T3"/>
<dbReference type="SUPFAM" id="SSF82657">
    <property type="entry name" value="BolA-like"/>
    <property type="match status" value="1"/>
</dbReference>
<feature type="compositionally biased region" description="Low complexity" evidence="3">
    <location>
        <begin position="48"/>
        <end position="63"/>
    </location>
</feature>
<dbReference type="STRING" id="576137.A0A1L7X8T3"/>
<reference evidence="4 5" key="1">
    <citation type="submission" date="2016-03" db="EMBL/GenBank/DDBJ databases">
        <authorList>
            <person name="Ploux O."/>
        </authorList>
    </citation>
    <scope>NUCLEOTIDE SEQUENCE [LARGE SCALE GENOMIC DNA]</scope>
    <source>
        <strain evidence="4 5">UAMH 11012</strain>
    </source>
</reference>
<keyword evidence="5" id="KW-1185">Reference proteome</keyword>
<evidence type="ECO:0000313" key="4">
    <source>
        <dbReference type="EMBL" id="CZR61431.1"/>
    </source>
</evidence>
<name>A0A1L7X8T3_9HELO</name>
<accession>A0A1L7X8T3</accession>
<evidence type="ECO:0000313" key="5">
    <source>
        <dbReference type="Proteomes" id="UP000184330"/>
    </source>
</evidence>
<gene>
    <name evidence="4" type="ORF">PAC_11327</name>
</gene>
<evidence type="ECO:0000256" key="1">
    <source>
        <dbReference type="ARBA" id="ARBA00005578"/>
    </source>
</evidence>